<name>A0ABZ1W192_9ACTN</name>
<dbReference type="Proteomes" id="UP001432014">
    <property type="component" value="Chromosome"/>
</dbReference>
<evidence type="ECO:0000313" key="2">
    <source>
        <dbReference type="Proteomes" id="UP001432014"/>
    </source>
</evidence>
<gene>
    <name evidence="1" type="ORF">OG469_03110</name>
</gene>
<dbReference type="InterPro" id="IPR024248">
    <property type="entry name" value="DUF2695"/>
</dbReference>
<proteinExistence type="predicted"/>
<dbReference type="Pfam" id="PF10905">
    <property type="entry name" value="DUF2695"/>
    <property type="match status" value="1"/>
</dbReference>
<dbReference type="RefSeq" id="WP_329500880.1">
    <property type="nucleotide sequence ID" value="NZ_CP108460.1"/>
</dbReference>
<protein>
    <submittedName>
        <fullName evidence="1">DUF2695 domain-containing protein</fullName>
    </submittedName>
</protein>
<accession>A0ABZ1W192</accession>
<dbReference type="EMBL" id="CP108482">
    <property type="protein sequence ID" value="WUS54583.1"/>
    <property type="molecule type" value="Genomic_DNA"/>
</dbReference>
<keyword evidence="2" id="KW-1185">Reference proteome</keyword>
<reference evidence="1 2" key="1">
    <citation type="submission" date="2022-10" db="EMBL/GenBank/DDBJ databases">
        <title>The complete genomes of actinobacterial strains from the NBC collection.</title>
        <authorList>
            <person name="Joergensen T.S."/>
            <person name="Alvarez Arevalo M."/>
            <person name="Sterndorff E.B."/>
            <person name="Faurdal D."/>
            <person name="Vuksanovic O."/>
            <person name="Mourched A.-S."/>
            <person name="Charusanti P."/>
            <person name="Shaw S."/>
            <person name="Blin K."/>
            <person name="Weber T."/>
        </authorList>
    </citation>
    <scope>NUCLEOTIDE SEQUENCE [LARGE SCALE GENOMIC DNA]</scope>
    <source>
        <strain evidence="1 2">NBC_01247</strain>
    </source>
</reference>
<sequence length="96" mass="10787">MASERDHRRMLRDAYKAERKRDEWSLLGIDREQLDDLLDHVEEQLAVTGCDHTLRHSRAWAGSRSVAWSELEAGLPAAGGGCDCEVLANVDPDEKV</sequence>
<evidence type="ECO:0000313" key="1">
    <source>
        <dbReference type="EMBL" id="WUS54583.1"/>
    </source>
</evidence>
<organism evidence="1 2">
    <name type="scientific">Kitasatospora herbaricolor</name>
    <dbReference type="NCBI Taxonomy" id="68217"/>
    <lineage>
        <taxon>Bacteria</taxon>
        <taxon>Bacillati</taxon>
        <taxon>Actinomycetota</taxon>
        <taxon>Actinomycetes</taxon>
        <taxon>Kitasatosporales</taxon>
        <taxon>Streptomycetaceae</taxon>
        <taxon>Kitasatospora</taxon>
    </lineage>
</organism>